<keyword evidence="2" id="KW-1185">Reference proteome</keyword>
<evidence type="ECO:0000313" key="2">
    <source>
        <dbReference type="Proteomes" id="UP000324222"/>
    </source>
</evidence>
<organism evidence="1 2">
    <name type="scientific">Portunus trituberculatus</name>
    <name type="common">Swimming crab</name>
    <name type="synonym">Neptunus trituberculatus</name>
    <dbReference type="NCBI Taxonomy" id="210409"/>
    <lineage>
        <taxon>Eukaryota</taxon>
        <taxon>Metazoa</taxon>
        <taxon>Ecdysozoa</taxon>
        <taxon>Arthropoda</taxon>
        <taxon>Crustacea</taxon>
        <taxon>Multicrustacea</taxon>
        <taxon>Malacostraca</taxon>
        <taxon>Eumalacostraca</taxon>
        <taxon>Eucarida</taxon>
        <taxon>Decapoda</taxon>
        <taxon>Pleocyemata</taxon>
        <taxon>Brachyura</taxon>
        <taxon>Eubrachyura</taxon>
        <taxon>Portunoidea</taxon>
        <taxon>Portunidae</taxon>
        <taxon>Portuninae</taxon>
        <taxon>Portunus</taxon>
    </lineage>
</organism>
<proteinExistence type="predicted"/>
<dbReference type="Proteomes" id="UP000324222">
    <property type="component" value="Unassembled WGS sequence"/>
</dbReference>
<protein>
    <submittedName>
        <fullName evidence="1">Uncharacterized protein</fullName>
    </submittedName>
</protein>
<comment type="caution">
    <text evidence="1">The sequence shown here is derived from an EMBL/GenBank/DDBJ whole genome shotgun (WGS) entry which is preliminary data.</text>
</comment>
<sequence length="45" mass="5022">MNSSFTRHANFGAASGLVRCGVLLLAFDVLNPFSTMTRFRIHSDY</sequence>
<accession>A0A5B7IB06</accession>
<dbReference type="AlphaFoldDB" id="A0A5B7IB06"/>
<dbReference type="EMBL" id="VSRR010051250">
    <property type="protein sequence ID" value="MPC79473.1"/>
    <property type="molecule type" value="Genomic_DNA"/>
</dbReference>
<gene>
    <name evidence="1" type="ORF">E2C01_074002</name>
</gene>
<evidence type="ECO:0000313" key="1">
    <source>
        <dbReference type="EMBL" id="MPC79473.1"/>
    </source>
</evidence>
<name>A0A5B7IB06_PORTR</name>
<reference evidence="1 2" key="1">
    <citation type="submission" date="2019-05" db="EMBL/GenBank/DDBJ databases">
        <title>Another draft genome of Portunus trituberculatus and its Hox gene families provides insights of decapod evolution.</title>
        <authorList>
            <person name="Jeong J.-H."/>
            <person name="Song I."/>
            <person name="Kim S."/>
            <person name="Choi T."/>
            <person name="Kim D."/>
            <person name="Ryu S."/>
            <person name="Kim W."/>
        </authorList>
    </citation>
    <scope>NUCLEOTIDE SEQUENCE [LARGE SCALE GENOMIC DNA]</scope>
    <source>
        <tissue evidence="1">Muscle</tissue>
    </source>
</reference>